<protein>
    <submittedName>
        <fullName evidence="2">Cysteine-rich protein 2-binding protein</fullName>
    </submittedName>
</protein>
<evidence type="ECO:0000259" key="1">
    <source>
        <dbReference type="PROSITE" id="PS51186"/>
    </source>
</evidence>
<dbReference type="PROSITE" id="PS51186">
    <property type="entry name" value="GNAT"/>
    <property type="match status" value="1"/>
</dbReference>
<dbReference type="CDD" id="cd04301">
    <property type="entry name" value="NAT_SF"/>
    <property type="match status" value="1"/>
</dbReference>
<accession>A0A2I0T9R5</accession>
<dbReference type="Gene3D" id="3.40.630.30">
    <property type="match status" value="1"/>
</dbReference>
<evidence type="ECO:0000313" key="3">
    <source>
        <dbReference type="Proteomes" id="UP000233556"/>
    </source>
</evidence>
<keyword evidence="3" id="KW-1185">Reference proteome</keyword>
<dbReference type="EMBL" id="KZ514533">
    <property type="protein sequence ID" value="PKU30512.1"/>
    <property type="molecule type" value="Genomic_DNA"/>
</dbReference>
<dbReference type="OrthoDB" id="4080456at2759"/>
<dbReference type="InterPro" id="IPR016181">
    <property type="entry name" value="Acyl_CoA_acyltransferase"/>
</dbReference>
<proteinExistence type="predicted"/>
<sequence>MEDSVLLFQVEHVRRYFMGSTHSVAVIVAHSPFVFAFHLPGRRDYETKPPKLRLLAEVRAYPHRNDLNWKAEPEAPIDYCYVRPNHIPTINSMCHEFFWPGIDLSECLQYPDFSVVVLYKKVIIAFGFMVPDVKYNEAYISFLLVHPEWRRAGIATFMIYHLIQVD</sequence>
<dbReference type="SUPFAM" id="SSF55729">
    <property type="entry name" value="Acyl-CoA N-acyltransferases (Nat)"/>
    <property type="match status" value="1"/>
</dbReference>
<name>A0A2I0T9R5_LIMLA</name>
<reference evidence="3" key="1">
    <citation type="submission" date="2017-11" db="EMBL/GenBank/DDBJ databases">
        <authorList>
            <person name="Lima N.C."/>
            <person name="Parody-Merino A.M."/>
            <person name="Battley P.F."/>
            <person name="Fidler A.E."/>
            <person name="Prosdocimi F."/>
        </authorList>
    </citation>
    <scope>NUCLEOTIDE SEQUENCE [LARGE SCALE GENOMIC DNA]</scope>
</reference>
<feature type="domain" description="N-acetyltransferase" evidence="1">
    <location>
        <begin position="77"/>
        <end position="166"/>
    </location>
</feature>
<evidence type="ECO:0000313" key="2">
    <source>
        <dbReference type="EMBL" id="PKU30512.1"/>
    </source>
</evidence>
<organism evidence="2 3">
    <name type="scientific">Limosa lapponica baueri</name>
    <dbReference type="NCBI Taxonomy" id="1758121"/>
    <lineage>
        <taxon>Eukaryota</taxon>
        <taxon>Metazoa</taxon>
        <taxon>Chordata</taxon>
        <taxon>Craniata</taxon>
        <taxon>Vertebrata</taxon>
        <taxon>Euteleostomi</taxon>
        <taxon>Archelosauria</taxon>
        <taxon>Archosauria</taxon>
        <taxon>Dinosauria</taxon>
        <taxon>Saurischia</taxon>
        <taxon>Theropoda</taxon>
        <taxon>Coelurosauria</taxon>
        <taxon>Aves</taxon>
        <taxon>Neognathae</taxon>
        <taxon>Neoaves</taxon>
        <taxon>Charadriiformes</taxon>
        <taxon>Scolopacidae</taxon>
        <taxon>Limosa</taxon>
    </lineage>
</organism>
<dbReference type="AlphaFoldDB" id="A0A2I0T9R5"/>
<dbReference type="InterPro" id="IPR000182">
    <property type="entry name" value="GNAT_dom"/>
</dbReference>
<dbReference type="GO" id="GO:0004402">
    <property type="term" value="F:histone acetyltransferase activity"/>
    <property type="evidence" value="ECO:0007669"/>
    <property type="project" value="TreeGrafter"/>
</dbReference>
<dbReference type="PANTHER" id="PTHR20916:SF26">
    <property type="entry name" value="CYSTEINE-RICH PROTEIN 2-BINDING PROTEIN"/>
    <property type="match status" value="1"/>
</dbReference>
<dbReference type="PANTHER" id="PTHR20916">
    <property type="entry name" value="CYSTEINE AND GLYCINE-RICH PROTEIN 2 BINDING PROTEIN"/>
    <property type="match status" value="1"/>
</dbReference>
<dbReference type="Proteomes" id="UP000233556">
    <property type="component" value="Unassembled WGS sequence"/>
</dbReference>
<gene>
    <name evidence="2" type="ORF">llap_19183</name>
</gene>
<dbReference type="Pfam" id="PF00583">
    <property type="entry name" value="Acetyltransf_1"/>
    <property type="match status" value="1"/>
</dbReference>
<reference evidence="3" key="2">
    <citation type="submission" date="2017-12" db="EMBL/GenBank/DDBJ databases">
        <title>Genome sequence of the Bar-tailed Godwit (Limosa lapponica baueri).</title>
        <authorList>
            <person name="Lima N.C.B."/>
            <person name="Parody-Merino A.M."/>
            <person name="Battley P.F."/>
            <person name="Fidler A.E."/>
            <person name="Prosdocimi F."/>
        </authorList>
    </citation>
    <scope>NUCLEOTIDE SEQUENCE [LARGE SCALE GENOMIC DNA]</scope>
</reference>